<reference evidence="1 2" key="1">
    <citation type="journal article" date="2019" name="Commun. Biol.">
        <title>The bagworm genome reveals a unique fibroin gene that provides high tensile strength.</title>
        <authorList>
            <person name="Kono N."/>
            <person name="Nakamura H."/>
            <person name="Ohtoshi R."/>
            <person name="Tomita M."/>
            <person name="Numata K."/>
            <person name="Arakawa K."/>
        </authorList>
    </citation>
    <scope>NUCLEOTIDE SEQUENCE [LARGE SCALE GENOMIC DNA]</scope>
</reference>
<accession>A0A4C1V0J1</accession>
<keyword evidence="2" id="KW-1185">Reference proteome</keyword>
<comment type="caution">
    <text evidence="1">The sequence shown here is derived from an EMBL/GenBank/DDBJ whole genome shotgun (WGS) entry which is preliminary data.</text>
</comment>
<dbReference type="EMBL" id="BGZK01000254">
    <property type="protein sequence ID" value="GBP31999.1"/>
    <property type="molecule type" value="Genomic_DNA"/>
</dbReference>
<gene>
    <name evidence="1" type="ORF">EVAR_21032_1</name>
</gene>
<evidence type="ECO:0000313" key="2">
    <source>
        <dbReference type="Proteomes" id="UP000299102"/>
    </source>
</evidence>
<sequence>MTFLSERSSKKLRTAITSLCEGVRGFIHLGTPHTSEISNSTSRSVPLEPSHILRPSARYLNSHPAARQRGLLHAHLFTLRSSG</sequence>
<protein>
    <submittedName>
        <fullName evidence="1">Uncharacterized protein</fullName>
    </submittedName>
</protein>
<name>A0A4C1V0J1_EUMVA</name>
<dbReference type="Proteomes" id="UP000299102">
    <property type="component" value="Unassembled WGS sequence"/>
</dbReference>
<organism evidence="1 2">
    <name type="scientific">Eumeta variegata</name>
    <name type="common">Bagworm moth</name>
    <name type="synonym">Eumeta japonica</name>
    <dbReference type="NCBI Taxonomy" id="151549"/>
    <lineage>
        <taxon>Eukaryota</taxon>
        <taxon>Metazoa</taxon>
        <taxon>Ecdysozoa</taxon>
        <taxon>Arthropoda</taxon>
        <taxon>Hexapoda</taxon>
        <taxon>Insecta</taxon>
        <taxon>Pterygota</taxon>
        <taxon>Neoptera</taxon>
        <taxon>Endopterygota</taxon>
        <taxon>Lepidoptera</taxon>
        <taxon>Glossata</taxon>
        <taxon>Ditrysia</taxon>
        <taxon>Tineoidea</taxon>
        <taxon>Psychidae</taxon>
        <taxon>Oiketicinae</taxon>
        <taxon>Eumeta</taxon>
    </lineage>
</organism>
<evidence type="ECO:0000313" key="1">
    <source>
        <dbReference type="EMBL" id="GBP31999.1"/>
    </source>
</evidence>
<dbReference type="AlphaFoldDB" id="A0A4C1V0J1"/>
<proteinExistence type="predicted"/>